<accession>A0A553CJ68</accession>
<dbReference type="AlphaFoldDB" id="A0A553CJ68"/>
<dbReference type="EMBL" id="VJZR01000010">
    <property type="protein sequence ID" value="TRX20541.1"/>
    <property type="molecule type" value="Genomic_DNA"/>
</dbReference>
<comment type="caution">
    <text evidence="2">The sequence shown here is derived from an EMBL/GenBank/DDBJ whole genome shotgun (WGS) entry which is preliminary data.</text>
</comment>
<organism evidence="2 3">
    <name type="scientific">Flavobacterium franklandianum</name>
    <dbReference type="NCBI Taxonomy" id="2594430"/>
    <lineage>
        <taxon>Bacteria</taxon>
        <taxon>Pseudomonadati</taxon>
        <taxon>Bacteroidota</taxon>
        <taxon>Flavobacteriia</taxon>
        <taxon>Flavobacteriales</taxon>
        <taxon>Flavobacteriaceae</taxon>
        <taxon>Flavobacterium</taxon>
    </lineage>
</organism>
<dbReference type="Proteomes" id="UP000318585">
    <property type="component" value="Unassembled WGS sequence"/>
</dbReference>
<reference evidence="2 3" key="1">
    <citation type="submission" date="2019-07" db="EMBL/GenBank/DDBJ databases">
        <title>Novel species of Flavobacterium.</title>
        <authorList>
            <person name="Liu Q."/>
            <person name="Xin Y.-H."/>
        </authorList>
    </citation>
    <scope>NUCLEOTIDE SEQUENCE [LARGE SCALE GENOMIC DNA]</scope>
    <source>
        <strain evidence="2 3">LB3P56</strain>
    </source>
</reference>
<keyword evidence="1" id="KW-0812">Transmembrane</keyword>
<proteinExistence type="predicted"/>
<gene>
    <name evidence="2" type="ORF">FNW17_11850</name>
</gene>
<keyword evidence="1" id="KW-0472">Membrane</keyword>
<name>A0A553CJ68_9FLAO</name>
<sequence length="75" mass="9345">MMYYEDYYLGMNIIWWVVWIILLFWIFAIPFDIPGQRRKKDSAYDILQKRYSKGDITESEYYDKKKILEEKFKIS</sequence>
<dbReference type="OrthoDB" id="5421551at2"/>
<evidence type="ECO:0000256" key="1">
    <source>
        <dbReference type="SAM" id="Phobius"/>
    </source>
</evidence>
<protein>
    <submittedName>
        <fullName evidence="2">SHOCT domain-containing protein</fullName>
    </submittedName>
</protein>
<keyword evidence="1" id="KW-1133">Transmembrane helix</keyword>
<feature type="transmembrane region" description="Helical" evidence="1">
    <location>
        <begin position="13"/>
        <end position="31"/>
    </location>
</feature>
<evidence type="ECO:0000313" key="3">
    <source>
        <dbReference type="Proteomes" id="UP000318585"/>
    </source>
</evidence>
<keyword evidence="3" id="KW-1185">Reference proteome</keyword>
<evidence type="ECO:0000313" key="2">
    <source>
        <dbReference type="EMBL" id="TRX20541.1"/>
    </source>
</evidence>